<protein>
    <submittedName>
        <fullName evidence="2">Uncharacterized protein</fullName>
    </submittedName>
</protein>
<name>A0A7G8PUD2_9FLAO</name>
<sequence>MKKITFLKLFAFAMLLGITTSAQVGIGTTSPKGILDVESSVYGVVYPSAALTSTIVAAPVINPKGGALEVGTTIYNTNTTNTGANDVEPGIYSWDGSKWVTHFFIRQHELHEQTSTLRSSSLLGFQDVPGLGVLSGKSFTAIYSGLYRIEVRVSYGGGNIINNSDVNAGVAEGDFRFTFDGTDHVIHVTSVSAYHNDVGTGTAYSDTWGQTYKTIYVNLVAGQTYNFSLQFDQYDAPGFEASGNLVLSDDGRGYVGSDIPCFIEISYIDEN</sequence>
<dbReference type="Proteomes" id="UP000515514">
    <property type="component" value="Chromosome"/>
</dbReference>
<accession>A0A7G8PUD2</accession>
<evidence type="ECO:0000256" key="1">
    <source>
        <dbReference type="SAM" id="SignalP"/>
    </source>
</evidence>
<dbReference type="EMBL" id="CP052909">
    <property type="protein sequence ID" value="QNJ97948.1"/>
    <property type="molecule type" value="Genomic_DNA"/>
</dbReference>
<keyword evidence="3" id="KW-1185">Reference proteome</keyword>
<evidence type="ECO:0000313" key="2">
    <source>
        <dbReference type="EMBL" id="QNJ97948.1"/>
    </source>
</evidence>
<feature type="chain" id="PRO_5028893230" evidence="1">
    <location>
        <begin position="25"/>
        <end position="271"/>
    </location>
</feature>
<dbReference type="KEGG" id="alti:ALE3EI_1386"/>
<keyword evidence="1" id="KW-0732">Signal</keyword>
<dbReference type="RefSeq" id="WP_186987574.1">
    <property type="nucleotide sequence ID" value="NZ_CP052909.1"/>
</dbReference>
<feature type="signal peptide" evidence="1">
    <location>
        <begin position="1"/>
        <end position="24"/>
    </location>
</feature>
<organism evidence="2 3">
    <name type="scientific">Constantimarinum furrinae</name>
    <dbReference type="NCBI Taxonomy" id="2562285"/>
    <lineage>
        <taxon>Bacteria</taxon>
        <taxon>Pseudomonadati</taxon>
        <taxon>Bacteroidota</taxon>
        <taxon>Flavobacteriia</taxon>
        <taxon>Flavobacteriales</taxon>
        <taxon>Flavobacteriaceae</taxon>
        <taxon>Altibacter/Constantimarinum group</taxon>
        <taxon>Constantimarinum</taxon>
    </lineage>
</organism>
<reference evidence="2 3" key="1">
    <citation type="submission" date="2020-04" db="EMBL/GenBank/DDBJ databases">
        <title>Genome sequence of Altibacter aquimarinus strain ALE3EI.</title>
        <authorList>
            <person name="Oh H.-M."/>
            <person name="Jang D."/>
        </authorList>
    </citation>
    <scope>NUCLEOTIDE SEQUENCE [LARGE SCALE GENOMIC DNA]</scope>
    <source>
        <strain evidence="2 3">ALE3EI</strain>
    </source>
</reference>
<proteinExistence type="predicted"/>
<evidence type="ECO:0000313" key="3">
    <source>
        <dbReference type="Proteomes" id="UP000515514"/>
    </source>
</evidence>
<dbReference type="AlphaFoldDB" id="A0A7G8PUD2"/>
<gene>
    <name evidence="2" type="ORF">ALE3EI_1386</name>
</gene>